<evidence type="ECO:0000313" key="7">
    <source>
        <dbReference type="Proteomes" id="UP000514509"/>
    </source>
</evidence>
<evidence type="ECO:0000256" key="4">
    <source>
        <dbReference type="PROSITE-ProRule" id="PRU00433"/>
    </source>
</evidence>
<keyword evidence="3 4" id="KW-0408">Iron</keyword>
<accession>A0A7L7LFP8</accession>
<dbReference type="InterPro" id="IPR036909">
    <property type="entry name" value="Cyt_c-like_dom_sf"/>
</dbReference>
<proteinExistence type="predicted"/>
<dbReference type="InterPro" id="IPR013428">
    <property type="entry name" value="Membrane-bound_put_N"/>
</dbReference>
<keyword evidence="1 4" id="KW-0349">Heme</keyword>
<name>A0A7L7LFP8_9BACT</name>
<dbReference type="Gene3D" id="1.25.10.10">
    <property type="entry name" value="Leucine-rich Repeat Variant"/>
    <property type="match status" value="1"/>
</dbReference>
<dbReference type="AlphaFoldDB" id="A0A7L7LFP8"/>
<dbReference type="KEGG" id="add:HUW48_22130"/>
<evidence type="ECO:0000256" key="2">
    <source>
        <dbReference type="ARBA" id="ARBA00022723"/>
    </source>
</evidence>
<dbReference type="Pfam" id="PF00034">
    <property type="entry name" value="Cytochrom_C"/>
    <property type="match status" value="1"/>
</dbReference>
<gene>
    <name evidence="6" type="ORF">HUW48_22130</name>
</gene>
<dbReference type="SUPFAM" id="SSF48371">
    <property type="entry name" value="ARM repeat"/>
    <property type="match status" value="2"/>
</dbReference>
<dbReference type="Gene3D" id="2.120.10.30">
    <property type="entry name" value="TolB, C-terminal domain"/>
    <property type="match status" value="1"/>
</dbReference>
<dbReference type="SUPFAM" id="SSF46626">
    <property type="entry name" value="Cytochrome c"/>
    <property type="match status" value="1"/>
</dbReference>
<dbReference type="InterPro" id="IPR055557">
    <property type="entry name" value="DUF7133"/>
</dbReference>
<dbReference type="GO" id="GO:0020037">
    <property type="term" value="F:heme binding"/>
    <property type="evidence" value="ECO:0007669"/>
    <property type="project" value="InterPro"/>
</dbReference>
<dbReference type="PANTHER" id="PTHR33546:SF1">
    <property type="entry name" value="LARGE, MULTIFUNCTIONAL SECRETED PROTEIN"/>
    <property type="match status" value="1"/>
</dbReference>
<dbReference type="GO" id="GO:0046872">
    <property type="term" value="F:metal ion binding"/>
    <property type="evidence" value="ECO:0007669"/>
    <property type="project" value="UniProtKB-KW"/>
</dbReference>
<dbReference type="InterPro" id="IPR011989">
    <property type="entry name" value="ARM-like"/>
</dbReference>
<dbReference type="InterPro" id="IPR009056">
    <property type="entry name" value="Cyt_c-like_dom"/>
</dbReference>
<dbReference type="Gene3D" id="1.10.760.10">
    <property type="entry name" value="Cytochrome c-like domain"/>
    <property type="match status" value="1"/>
</dbReference>
<dbReference type="EMBL" id="CP055153">
    <property type="protein sequence ID" value="QMU31660.1"/>
    <property type="molecule type" value="Genomic_DNA"/>
</dbReference>
<evidence type="ECO:0000313" key="6">
    <source>
        <dbReference type="EMBL" id="QMU31660.1"/>
    </source>
</evidence>
<feature type="domain" description="Cytochrome c" evidence="5">
    <location>
        <begin position="870"/>
        <end position="1004"/>
    </location>
</feature>
<dbReference type="InterPro" id="IPR013427">
    <property type="entry name" value="Haem-bd_dom_put"/>
</dbReference>
<reference evidence="6 7" key="1">
    <citation type="submission" date="2020-08" db="EMBL/GenBank/DDBJ databases">
        <title>Adhaeribacter dokdonensis sp. nov., isolated from the rhizosphere of Elymus tsukushiensis, a plant native to the Dokdo Islands, Republic of Korea.</title>
        <authorList>
            <person name="Ghim S.Y."/>
        </authorList>
    </citation>
    <scope>NUCLEOTIDE SEQUENCE [LARGE SCALE GENOMIC DNA]</scope>
    <source>
        <strain evidence="6 7">KUDC8001</strain>
    </source>
</reference>
<evidence type="ECO:0000256" key="3">
    <source>
        <dbReference type="ARBA" id="ARBA00023004"/>
    </source>
</evidence>
<keyword evidence="2 4" id="KW-0479">Metal-binding</keyword>
<dbReference type="InterPro" id="IPR016024">
    <property type="entry name" value="ARM-type_fold"/>
</dbReference>
<keyword evidence="7" id="KW-1185">Reference proteome</keyword>
<dbReference type="GO" id="GO:0009055">
    <property type="term" value="F:electron transfer activity"/>
    <property type="evidence" value="ECO:0007669"/>
    <property type="project" value="InterPro"/>
</dbReference>
<sequence>MYLLVALLGGTSIKCKQQKEAASTGGIPPEKALSTFELEPGFKIELVAAEPLVADPVAMEIDENGRMYVVEMHGYPLDKSGTGKIKLLTDTNGDGRMDKSTTFAEGLMLPTGIMRWKKGVLVTDPPNVLYLEDTDGDNQADVKKTMLTGFAVSNPQHNLNNPLLGLDNWIYVGHESAVTAKIYKEEFGDPGKDILYPDKPKGPRLANNANGRSVRFRPDEYALETTSGDTQFGHTFDTWGRYFQVSNANHIFQEVIAEPYLRRNPDLLVTDATQSLSDHENAAEVFPITKNPENQLLTDVGVITSACALTYYQGGAFPEEFNNNVTFVAEPVSNLVHVDRLKPKGASFAASRLRPHKEFLASTDAWFRPVNMYTGPDGALYLVDYYRQIIEHPEWMAEDVVKSGALYNGTDKGRIYRISAQNAKPATWTQELNLGKATDEQLIAKLAEPNIWWRRNAQRLLVDRNSKQAVPTLRQIAQNPTSALGRLHALWTLEGMHQLRPDLIIKALQDPEQGIRENAIKLAELHLKESPDLTSNLISLQNDANSRVRYQLLCTLGFINTPEVNQVRQQLLFKDINDEWVQVAALSALSGQNAAFLESVLAQYKSTNPAYASLVQRLSAMVGARQEPETVRRLLQKATTPITGEQGAWQAPVLAGLAQGLKSRKVMPTELQTEQNVLIQTCLKHPVVSVREGALQILQAIGLLARAQTQNAMQQAREIASNQNLPEDQRAIAIEFLALRNPETDRAFLRKLINPREPLPVQLAALHTLSAIPDLTVSTFVLQQWPSLSPDVRDAAINTFMSKPERIRLLLDALEEGKIQTASIGWPRSVSLMAQEDEKLRSRARALLTKKEDKRQEVIQEYQTALNLGGDKVQGKAVFQRNCSVCHQIRGNQGVAFGPDLGTIHNWPPTGILSNVLDPNQSISDGYDMWEVALTNGKSVQGIIATETPNALTLRNAGGQVTTIARQDIRALKALGMSAMPTGLEKQINKQQMANLLAYLRQVE</sequence>
<evidence type="ECO:0000256" key="1">
    <source>
        <dbReference type="ARBA" id="ARBA00022617"/>
    </source>
</evidence>
<organism evidence="6 7">
    <name type="scientific">Adhaeribacter radiodurans</name>
    <dbReference type="NCBI Taxonomy" id="2745197"/>
    <lineage>
        <taxon>Bacteria</taxon>
        <taxon>Pseudomonadati</taxon>
        <taxon>Bacteroidota</taxon>
        <taxon>Cytophagia</taxon>
        <taxon>Cytophagales</taxon>
        <taxon>Hymenobacteraceae</taxon>
        <taxon>Adhaeribacter</taxon>
    </lineage>
</organism>
<dbReference type="PANTHER" id="PTHR33546">
    <property type="entry name" value="LARGE, MULTIFUNCTIONAL SECRETED PROTEIN-RELATED"/>
    <property type="match status" value="1"/>
</dbReference>
<dbReference type="NCBIfam" id="TIGR02604">
    <property type="entry name" value="Piru_Ver_Nterm"/>
    <property type="match status" value="1"/>
</dbReference>
<dbReference type="NCBIfam" id="TIGR02603">
    <property type="entry name" value="CxxCH_TIGR02603"/>
    <property type="match status" value="1"/>
</dbReference>
<dbReference type="InterPro" id="IPR011042">
    <property type="entry name" value="6-blade_b-propeller_TolB-like"/>
</dbReference>
<dbReference type="SUPFAM" id="SSF63829">
    <property type="entry name" value="Calcium-dependent phosphotriesterase"/>
    <property type="match status" value="1"/>
</dbReference>
<dbReference type="PROSITE" id="PS51007">
    <property type="entry name" value="CYTC"/>
    <property type="match status" value="1"/>
</dbReference>
<evidence type="ECO:0000259" key="5">
    <source>
        <dbReference type="PROSITE" id="PS51007"/>
    </source>
</evidence>
<protein>
    <submittedName>
        <fullName evidence="6">C-type cytochrome</fullName>
    </submittedName>
</protein>
<dbReference type="Pfam" id="PF23500">
    <property type="entry name" value="DUF7133"/>
    <property type="match status" value="1"/>
</dbReference>
<dbReference type="Proteomes" id="UP000514509">
    <property type="component" value="Chromosome"/>
</dbReference>